<dbReference type="GO" id="GO:0003677">
    <property type="term" value="F:DNA binding"/>
    <property type="evidence" value="ECO:0007669"/>
    <property type="project" value="InterPro"/>
</dbReference>
<dbReference type="HAMAP" id="MF_00081">
    <property type="entry name" value="HrcA"/>
    <property type="match status" value="1"/>
</dbReference>
<accession>A0A161K7X0</accession>
<dbReference type="InterPro" id="IPR036390">
    <property type="entry name" value="WH_DNA-bd_sf"/>
</dbReference>
<dbReference type="SUPFAM" id="SSF55781">
    <property type="entry name" value="GAF domain-like"/>
    <property type="match status" value="1"/>
</dbReference>
<proteinExistence type="inferred from homology"/>
<dbReference type="InterPro" id="IPR021153">
    <property type="entry name" value="HrcA_C"/>
</dbReference>
<dbReference type="Gene3D" id="3.30.450.40">
    <property type="match status" value="1"/>
</dbReference>
<dbReference type="InterPro" id="IPR002571">
    <property type="entry name" value="HrcA"/>
</dbReference>
<evidence type="ECO:0000256" key="3">
    <source>
        <dbReference type="ARBA" id="ARBA00023016"/>
    </source>
</evidence>
<reference evidence="6" key="1">
    <citation type="submission" date="2015-10" db="EMBL/GenBank/DDBJ databases">
        <authorList>
            <person name="Gilbert D.G."/>
        </authorList>
    </citation>
    <scope>NUCLEOTIDE SEQUENCE</scope>
</reference>
<protein>
    <submittedName>
        <fullName evidence="6">Heat-inducible transcription repressor HrcA</fullName>
    </submittedName>
</protein>
<dbReference type="PANTHER" id="PTHR34824">
    <property type="entry name" value="HEAT-INDUCIBLE TRANSCRIPTION REPRESSOR HRCA"/>
    <property type="match status" value="1"/>
</dbReference>
<dbReference type="Gene3D" id="1.10.10.10">
    <property type="entry name" value="Winged helix-like DNA-binding domain superfamily/Winged helix DNA-binding domain"/>
    <property type="match status" value="1"/>
</dbReference>
<keyword evidence="1" id="KW-0678">Repressor</keyword>
<evidence type="ECO:0000256" key="1">
    <source>
        <dbReference type="ARBA" id="ARBA00022491"/>
    </source>
</evidence>
<name>A0A161K7X0_9ZZZZ</name>
<keyword evidence="4" id="KW-0804">Transcription</keyword>
<dbReference type="PANTHER" id="PTHR34824:SF1">
    <property type="entry name" value="HEAT-INDUCIBLE TRANSCRIPTION REPRESSOR HRCA"/>
    <property type="match status" value="1"/>
</dbReference>
<feature type="domain" description="Heat-inducible transcription repressor HrcA C-terminal" evidence="5">
    <location>
        <begin position="108"/>
        <end position="318"/>
    </location>
</feature>
<dbReference type="PIRSF" id="PIRSF005485">
    <property type="entry name" value="HrcA"/>
    <property type="match status" value="1"/>
</dbReference>
<dbReference type="GO" id="GO:0045892">
    <property type="term" value="P:negative regulation of DNA-templated transcription"/>
    <property type="evidence" value="ECO:0007669"/>
    <property type="project" value="TreeGrafter"/>
</dbReference>
<evidence type="ECO:0000259" key="5">
    <source>
        <dbReference type="Pfam" id="PF01628"/>
    </source>
</evidence>
<dbReference type="InterPro" id="IPR023120">
    <property type="entry name" value="WHTH_transcript_rep_HrcA_IDD"/>
</dbReference>
<dbReference type="EMBL" id="FAXA01000268">
    <property type="protein sequence ID" value="CUV02497.1"/>
    <property type="molecule type" value="Genomic_DNA"/>
</dbReference>
<keyword evidence="2" id="KW-0805">Transcription regulation</keyword>
<dbReference type="NCBIfam" id="TIGR00331">
    <property type="entry name" value="hrcA"/>
    <property type="match status" value="1"/>
</dbReference>
<dbReference type="AlphaFoldDB" id="A0A161K7X0"/>
<evidence type="ECO:0000313" key="6">
    <source>
        <dbReference type="EMBL" id="CUV02497.1"/>
    </source>
</evidence>
<evidence type="ECO:0000256" key="4">
    <source>
        <dbReference type="ARBA" id="ARBA00023163"/>
    </source>
</evidence>
<dbReference type="Gene3D" id="3.30.390.60">
    <property type="entry name" value="Heat-inducible transcription repressor hrca homolog, domain 3"/>
    <property type="match status" value="1"/>
</dbReference>
<dbReference type="Pfam" id="PF01628">
    <property type="entry name" value="HrcA"/>
    <property type="match status" value="1"/>
</dbReference>
<dbReference type="InterPro" id="IPR029016">
    <property type="entry name" value="GAF-like_dom_sf"/>
</dbReference>
<dbReference type="SUPFAM" id="SSF46785">
    <property type="entry name" value="Winged helix' DNA-binding domain"/>
    <property type="match status" value="1"/>
</dbReference>
<dbReference type="InterPro" id="IPR036388">
    <property type="entry name" value="WH-like_DNA-bd_sf"/>
</dbReference>
<evidence type="ECO:0000256" key="2">
    <source>
        <dbReference type="ARBA" id="ARBA00023015"/>
    </source>
</evidence>
<organism evidence="6">
    <name type="scientific">hydrothermal vent metagenome</name>
    <dbReference type="NCBI Taxonomy" id="652676"/>
    <lineage>
        <taxon>unclassified sequences</taxon>
        <taxon>metagenomes</taxon>
        <taxon>ecological metagenomes</taxon>
    </lineage>
</organism>
<sequence>MLSERAATVLNVLVGEYLQSATPVASDDIARSLGKKISSATIRNTMARLTENGYISRPHVSSGGVPLDRGYRYYVESLPETPQLSYELRESVDRNLAETEPDIGAWSKRCAAILSGLTENLAIVTAPRAQFPRLKRIQLVFLQESTALLVLVLEEARLLRRILPFHNRVNQVQLDIAASRLNDTLGGLNRSQMQSNQLELNSLEEQVKEGSVSLMREAESANDHEHYTDGLRLLLSQPELSRGELARQLVQLVEERVLLERVLDGVPETENPAVFIGSENRDEFLNPFGVILCQYGSPKGVNGTICVVGPKRMGYVAAIGGVRYLSAFMSQMVQGIQGDLSE</sequence>
<keyword evidence="3" id="KW-0346">Stress response</keyword>
<gene>
    <name evidence="6" type="ORF">MGWOODY_Clf120</name>
</gene>